<dbReference type="PANTHER" id="PTHR12558">
    <property type="entry name" value="CELL DIVISION CYCLE 16,23,27"/>
    <property type="match status" value="1"/>
</dbReference>
<keyword evidence="5" id="KW-1185">Reference proteome</keyword>
<dbReference type="EMBL" id="CP017603">
    <property type="protein sequence ID" value="AOY78154.1"/>
    <property type="molecule type" value="Genomic_DNA"/>
</dbReference>
<dbReference type="GO" id="GO:0008233">
    <property type="term" value="F:peptidase activity"/>
    <property type="evidence" value="ECO:0007669"/>
    <property type="project" value="UniProtKB-KW"/>
</dbReference>
<dbReference type="KEGG" id="cfm:BJL90_21185"/>
<evidence type="ECO:0000256" key="1">
    <source>
        <dbReference type="PROSITE-ProRule" id="PRU00339"/>
    </source>
</evidence>
<protein>
    <submittedName>
        <fullName evidence="4">Beta-barrel assembly-enhancing protease</fullName>
        <ecNumber evidence="4">3.4.-.-</ecNumber>
    </submittedName>
</protein>
<feature type="domain" description="Cytochrome c-type biogenesis protein H TPR" evidence="2">
    <location>
        <begin position="13"/>
        <end position="118"/>
    </location>
</feature>
<feature type="repeat" description="TPR" evidence="1">
    <location>
        <begin position="21"/>
        <end position="54"/>
    </location>
</feature>
<organism evidence="4 6">
    <name type="scientific">Clostridium formicaceticum</name>
    <dbReference type="NCBI Taxonomy" id="1497"/>
    <lineage>
        <taxon>Bacteria</taxon>
        <taxon>Bacillati</taxon>
        <taxon>Bacillota</taxon>
        <taxon>Clostridia</taxon>
        <taxon>Eubacteriales</taxon>
        <taxon>Clostridiaceae</taxon>
        <taxon>Clostridium</taxon>
    </lineage>
</organism>
<evidence type="ECO:0000313" key="4">
    <source>
        <dbReference type="EMBL" id="ARE88807.1"/>
    </source>
</evidence>
<reference evidence="4 6" key="2">
    <citation type="submission" date="2017-03" db="EMBL/GenBank/DDBJ databases">
        <title>Complete sequence of Clostridium formicaceticum DSM 92.</title>
        <authorList>
            <person name="Poehlein A."/>
            <person name="Karl M."/>
            <person name="Bengelsdorf F.R."/>
            <person name="Duerre P."/>
            <person name="Daniel R."/>
        </authorList>
    </citation>
    <scope>NUCLEOTIDE SEQUENCE [LARGE SCALE GENOMIC DNA]</scope>
    <source>
        <strain evidence="4 6">DSM 92</strain>
    </source>
</reference>
<keyword evidence="4" id="KW-0378">Hydrolase</keyword>
<dbReference type="Pfam" id="PF23914">
    <property type="entry name" value="TPR_CcmH_CycH"/>
    <property type="match status" value="1"/>
</dbReference>
<dbReference type="SMART" id="SM00028">
    <property type="entry name" value="TPR"/>
    <property type="match status" value="3"/>
</dbReference>
<evidence type="ECO:0000313" key="5">
    <source>
        <dbReference type="Proteomes" id="UP000177894"/>
    </source>
</evidence>
<dbReference type="SUPFAM" id="SSF48452">
    <property type="entry name" value="TPR-like"/>
    <property type="match status" value="1"/>
</dbReference>
<reference evidence="3 5" key="1">
    <citation type="submission" date="2016-10" db="EMBL/GenBank/DDBJ databases">
        <title>Complete Genome Sequence of Acetogen Clostridium formicoaceticum ATCC 27076.</title>
        <authorList>
            <person name="Bao T."/>
            <person name="Cheng C."/>
            <person name="Zhao J."/>
            <person name="Yang S.-T."/>
            <person name="Wang J."/>
            <person name="Wang M."/>
        </authorList>
    </citation>
    <scope>NUCLEOTIDE SEQUENCE [LARGE SCALE GENOMIC DNA]</scope>
    <source>
        <strain evidence="3 5">ATCC 27076</strain>
    </source>
</reference>
<feature type="repeat" description="TPR" evidence="1">
    <location>
        <begin position="55"/>
        <end position="88"/>
    </location>
</feature>
<evidence type="ECO:0000313" key="3">
    <source>
        <dbReference type="EMBL" id="AOY78154.1"/>
    </source>
</evidence>
<dbReference type="GO" id="GO:0006508">
    <property type="term" value="P:proteolysis"/>
    <property type="evidence" value="ECO:0007669"/>
    <property type="project" value="UniProtKB-KW"/>
</dbReference>
<dbReference type="InterPro" id="IPR011990">
    <property type="entry name" value="TPR-like_helical_dom_sf"/>
</dbReference>
<dbReference type="PANTHER" id="PTHR12558:SF13">
    <property type="entry name" value="CELL DIVISION CYCLE PROTEIN 27 HOMOLOG"/>
    <property type="match status" value="1"/>
</dbReference>
<dbReference type="AlphaFoldDB" id="A0AAC9RNG7"/>
<dbReference type="PROSITE" id="PS50005">
    <property type="entry name" value="TPR"/>
    <property type="match status" value="3"/>
</dbReference>
<dbReference type="InterPro" id="IPR019734">
    <property type="entry name" value="TPR_rpt"/>
</dbReference>
<dbReference type="EC" id="3.4.-.-" evidence="4"/>
<accession>A0AAC9RNG7</accession>
<keyword evidence="1" id="KW-0802">TPR repeat</keyword>
<dbReference type="EMBL" id="CP020559">
    <property type="protein sequence ID" value="ARE88807.1"/>
    <property type="molecule type" value="Genomic_DNA"/>
</dbReference>
<sequence>MSFVEALERKLDQLMKEPDHPQTFNHIGVLLYQMKDLQAAAMYFQRAYQLNPLNEDVLYNYASLLYQQGEFQQAIPIYKAYLALNENDIEMIQKLGDCYYHLGEYESAGKMYEALQKYREENL</sequence>
<proteinExistence type="predicted"/>
<feature type="repeat" description="TPR" evidence="1">
    <location>
        <begin position="89"/>
        <end position="122"/>
    </location>
</feature>
<dbReference type="InterPro" id="IPR056413">
    <property type="entry name" value="TPR_CcmH_CycH"/>
</dbReference>
<evidence type="ECO:0000259" key="2">
    <source>
        <dbReference type="Pfam" id="PF23914"/>
    </source>
</evidence>
<keyword evidence="4" id="KW-0645">Protease</keyword>
<evidence type="ECO:0000313" key="6">
    <source>
        <dbReference type="Proteomes" id="UP000192478"/>
    </source>
</evidence>
<dbReference type="Gene3D" id="1.25.40.10">
    <property type="entry name" value="Tetratricopeptide repeat domain"/>
    <property type="match status" value="1"/>
</dbReference>
<dbReference type="RefSeq" id="WP_070972822.1">
    <property type="nucleotide sequence ID" value="NZ_CP017603.1"/>
</dbReference>
<dbReference type="Proteomes" id="UP000192478">
    <property type="component" value="Chromosome"/>
</dbReference>
<dbReference type="Proteomes" id="UP000177894">
    <property type="component" value="Chromosome"/>
</dbReference>
<gene>
    <name evidence="4" type="primary">bepA_2</name>
    <name evidence="3" type="ORF">BJL90_21185</name>
    <name evidence="4" type="ORF">CLFO_32130</name>
</gene>
<name>A0AAC9RNG7_9CLOT</name>